<feature type="transmembrane region" description="Helical" evidence="9">
    <location>
        <begin position="85"/>
        <end position="104"/>
    </location>
</feature>
<dbReference type="PANTHER" id="PTHR30472:SF1">
    <property type="entry name" value="FE(3+) DICITRATE TRANSPORT SYSTEM PERMEASE PROTEIN FECC-RELATED"/>
    <property type="match status" value="1"/>
</dbReference>
<proteinExistence type="inferred from homology"/>
<evidence type="ECO:0000256" key="2">
    <source>
        <dbReference type="ARBA" id="ARBA00007935"/>
    </source>
</evidence>
<evidence type="ECO:0000256" key="3">
    <source>
        <dbReference type="ARBA" id="ARBA00022448"/>
    </source>
</evidence>
<comment type="caution">
    <text evidence="10">The sequence shown here is derived from an EMBL/GenBank/DDBJ whole genome shotgun (WGS) entry which is preliminary data.</text>
</comment>
<dbReference type="CDD" id="cd06550">
    <property type="entry name" value="TM_ABC_iron-siderophores_like"/>
    <property type="match status" value="1"/>
</dbReference>
<keyword evidence="4" id="KW-1003">Cell membrane</keyword>
<comment type="similarity">
    <text evidence="2">Belongs to the binding-protein-dependent transport system permease family. FecCD subfamily.</text>
</comment>
<feature type="transmembrane region" description="Helical" evidence="9">
    <location>
        <begin position="57"/>
        <end position="79"/>
    </location>
</feature>
<feature type="transmembrane region" description="Helical" evidence="9">
    <location>
        <begin position="116"/>
        <end position="138"/>
    </location>
</feature>
<dbReference type="GO" id="GO:0033214">
    <property type="term" value="P:siderophore-iron import into cell"/>
    <property type="evidence" value="ECO:0007669"/>
    <property type="project" value="TreeGrafter"/>
</dbReference>
<keyword evidence="11" id="KW-1185">Reference proteome</keyword>
<dbReference type="EMBL" id="LXWF01000044">
    <property type="protein sequence ID" value="ORC15262.1"/>
    <property type="molecule type" value="Genomic_DNA"/>
</dbReference>
<dbReference type="GO" id="GO:0005886">
    <property type="term" value="C:plasma membrane"/>
    <property type="evidence" value="ECO:0007669"/>
    <property type="project" value="UniProtKB-SubCell"/>
</dbReference>
<reference evidence="10 11" key="1">
    <citation type="submission" date="2016-05" db="EMBL/GenBank/DDBJ databases">
        <title>Draft genome sequence of a porcine commensal Rothia nasimurium.</title>
        <authorList>
            <person name="Gaiser R.A."/>
            <person name="Van Baarlen P."/>
            <person name="Wells J.M."/>
        </authorList>
    </citation>
    <scope>NUCLEOTIDE SEQUENCE [LARGE SCALE GENOMIC DNA]</scope>
    <source>
        <strain evidence="10 11">PT-32</strain>
    </source>
</reference>
<evidence type="ECO:0000256" key="5">
    <source>
        <dbReference type="ARBA" id="ARBA00022692"/>
    </source>
</evidence>
<dbReference type="AlphaFoldDB" id="A0A1Y1RMK0"/>
<dbReference type="InterPro" id="IPR037294">
    <property type="entry name" value="ABC_BtuC-like"/>
</dbReference>
<evidence type="ECO:0000256" key="1">
    <source>
        <dbReference type="ARBA" id="ARBA00004651"/>
    </source>
</evidence>
<evidence type="ECO:0000256" key="4">
    <source>
        <dbReference type="ARBA" id="ARBA00022475"/>
    </source>
</evidence>
<accession>A0A1Y1RMK0</accession>
<evidence type="ECO:0000313" key="11">
    <source>
        <dbReference type="Proteomes" id="UP000192359"/>
    </source>
</evidence>
<dbReference type="PANTHER" id="PTHR30472">
    <property type="entry name" value="FERRIC ENTEROBACTIN TRANSPORT SYSTEM PERMEASE PROTEIN"/>
    <property type="match status" value="1"/>
</dbReference>
<name>A0A1Y1RMK0_9MICC</name>
<feature type="transmembrane region" description="Helical" evidence="9">
    <location>
        <begin position="277"/>
        <end position="295"/>
    </location>
</feature>
<feature type="transmembrane region" description="Helical" evidence="9">
    <location>
        <begin position="220"/>
        <end position="240"/>
    </location>
</feature>
<protein>
    <submittedName>
        <fullName evidence="10">Fe3+-siderophore ABC transporter permease</fullName>
    </submittedName>
</protein>
<dbReference type="InterPro" id="IPR000522">
    <property type="entry name" value="ABC_transptr_permease_BtuC"/>
</dbReference>
<dbReference type="FunFam" id="1.10.3470.10:FF:000001">
    <property type="entry name" value="Vitamin B12 ABC transporter permease BtuC"/>
    <property type="match status" value="1"/>
</dbReference>
<evidence type="ECO:0000313" key="10">
    <source>
        <dbReference type="EMBL" id="ORC15262.1"/>
    </source>
</evidence>
<dbReference type="Pfam" id="PF01032">
    <property type="entry name" value="FecCD"/>
    <property type="match status" value="1"/>
</dbReference>
<evidence type="ECO:0000256" key="6">
    <source>
        <dbReference type="ARBA" id="ARBA00022989"/>
    </source>
</evidence>
<keyword evidence="5 9" id="KW-0812">Transmembrane</keyword>
<feature type="transmembrane region" description="Helical" evidence="9">
    <location>
        <begin position="247"/>
        <end position="265"/>
    </location>
</feature>
<feature type="compositionally biased region" description="Low complexity" evidence="8">
    <location>
        <begin position="302"/>
        <end position="314"/>
    </location>
</feature>
<feature type="transmembrane region" description="Helical" evidence="9">
    <location>
        <begin position="158"/>
        <end position="180"/>
    </location>
</feature>
<keyword evidence="3" id="KW-0813">Transport</keyword>
<sequence>MQDVIAALLTPDDSLASIIVWDLRLPRALAALLVGAALAVAGVLTQALTRNPLAEPGLLGVNSGAALAVVSGAATLGITSLSGRLWLACAGAACAALLVGWIGLGRRIPSTDPLAHLLLTGLALSACASAMTGSITIFNSSAFDSHRFWVVGSLAERTYEQVGAVAPLIGLGVLLSLVVLKPLDALLMGEDAAAALGIPVSQVRLLTLLAITLLCGGATALAGPIGFVGLVVPHTLRLLVGTSIKRLLPLSLLFGPVLVLASDVIGRLVLAPAELEVGIVTALVGAPVLLALVLGRKRPQSHLSQYSGQGSSLSEADGGWRS</sequence>
<gene>
    <name evidence="10" type="ORF">A7979_07935</name>
</gene>
<organism evidence="10 11">
    <name type="scientific">Rothia nasimurium</name>
    <dbReference type="NCBI Taxonomy" id="85336"/>
    <lineage>
        <taxon>Bacteria</taxon>
        <taxon>Bacillati</taxon>
        <taxon>Actinomycetota</taxon>
        <taxon>Actinomycetes</taxon>
        <taxon>Micrococcales</taxon>
        <taxon>Micrococcaceae</taxon>
        <taxon>Rothia</taxon>
    </lineage>
</organism>
<dbReference type="GO" id="GO:0022857">
    <property type="term" value="F:transmembrane transporter activity"/>
    <property type="evidence" value="ECO:0007669"/>
    <property type="project" value="InterPro"/>
</dbReference>
<feature type="transmembrane region" description="Helical" evidence="9">
    <location>
        <begin position="26"/>
        <end position="45"/>
    </location>
</feature>
<dbReference type="Gene3D" id="1.10.3470.10">
    <property type="entry name" value="ABC transporter involved in vitamin B12 uptake, BtuC"/>
    <property type="match status" value="1"/>
</dbReference>
<dbReference type="Proteomes" id="UP000192359">
    <property type="component" value="Unassembled WGS sequence"/>
</dbReference>
<feature type="transmembrane region" description="Helical" evidence="9">
    <location>
        <begin position="192"/>
        <end position="214"/>
    </location>
</feature>
<keyword evidence="7 9" id="KW-0472">Membrane</keyword>
<keyword evidence="6 9" id="KW-1133">Transmembrane helix</keyword>
<dbReference type="SUPFAM" id="SSF81345">
    <property type="entry name" value="ABC transporter involved in vitamin B12 uptake, BtuC"/>
    <property type="match status" value="1"/>
</dbReference>
<evidence type="ECO:0000256" key="8">
    <source>
        <dbReference type="SAM" id="MobiDB-lite"/>
    </source>
</evidence>
<evidence type="ECO:0000256" key="7">
    <source>
        <dbReference type="ARBA" id="ARBA00023136"/>
    </source>
</evidence>
<feature type="region of interest" description="Disordered" evidence="8">
    <location>
        <begin position="302"/>
        <end position="322"/>
    </location>
</feature>
<evidence type="ECO:0000256" key="9">
    <source>
        <dbReference type="SAM" id="Phobius"/>
    </source>
</evidence>
<comment type="subcellular location">
    <subcellularLocation>
        <location evidence="1">Cell membrane</location>
        <topology evidence="1">Multi-pass membrane protein</topology>
    </subcellularLocation>
</comment>